<evidence type="ECO:0000256" key="4">
    <source>
        <dbReference type="ARBA" id="ARBA00022733"/>
    </source>
</evidence>
<dbReference type="GO" id="GO:0009809">
    <property type="term" value="P:lignin biosynthetic process"/>
    <property type="evidence" value="ECO:0007669"/>
    <property type="project" value="UniProtKB-KW"/>
</dbReference>
<evidence type="ECO:0000313" key="8">
    <source>
        <dbReference type="Proteomes" id="UP001054252"/>
    </source>
</evidence>
<accession>A0AAV5MW46</accession>
<dbReference type="PANTHER" id="PTHR11439">
    <property type="entry name" value="GAG-POL-RELATED RETROTRANSPOSON"/>
    <property type="match status" value="1"/>
</dbReference>
<proteinExistence type="predicted"/>
<dbReference type="SUPFAM" id="SSF56672">
    <property type="entry name" value="DNA/RNA polymerases"/>
    <property type="match status" value="1"/>
</dbReference>
<organism evidence="7 8">
    <name type="scientific">Rubroshorea leprosula</name>
    <dbReference type="NCBI Taxonomy" id="152421"/>
    <lineage>
        <taxon>Eukaryota</taxon>
        <taxon>Viridiplantae</taxon>
        <taxon>Streptophyta</taxon>
        <taxon>Embryophyta</taxon>
        <taxon>Tracheophyta</taxon>
        <taxon>Spermatophyta</taxon>
        <taxon>Magnoliopsida</taxon>
        <taxon>eudicotyledons</taxon>
        <taxon>Gunneridae</taxon>
        <taxon>Pentapetalae</taxon>
        <taxon>rosids</taxon>
        <taxon>malvids</taxon>
        <taxon>Malvales</taxon>
        <taxon>Dipterocarpaceae</taxon>
        <taxon>Rubroshorea</taxon>
    </lineage>
</organism>
<evidence type="ECO:0000313" key="7">
    <source>
        <dbReference type="EMBL" id="GKV52602.1"/>
    </source>
</evidence>
<dbReference type="FunFam" id="3.90.180.10:FF:000100">
    <property type="entry name" value="Putative cinnamyl alcohol dehydrogenase 6"/>
    <property type="match status" value="1"/>
</dbReference>
<comment type="caution">
    <text evidence="7">The sequence shown here is derived from an EMBL/GenBank/DDBJ whole genome shotgun (WGS) entry which is preliminary data.</text>
</comment>
<dbReference type="PANTHER" id="PTHR11439:SF511">
    <property type="match status" value="1"/>
</dbReference>
<keyword evidence="8" id="KW-1185">Reference proteome</keyword>
<dbReference type="EC" id="1.1.1.195" evidence="3"/>
<evidence type="ECO:0000256" key="5">
    <source>
        <dbReference type="ARBA" id="ARBA00022857"/>
    </source>
</evidence>
<evidence type="ECO:0000256" key="3">
    <source>
        <dbReference type="ARBA" id="ARBA00013171"/>
    </source>
</evidence>
<dbReference type="Gene3D" id="3.40.50.720">
    <property type="entry name" value="NAD(P)-binding Rossmann-like Domain"/>
    <property type="match status" value="1"/>
</dbReference>
<comment type="catalytic activity">
    <reaction evidence="6">
        <text>(E)-cinnamyl alcohol + NADP(+) = (E)-cinnamaldehyde + NADPH + H(+)</text>
        <dbReference type="Rhea" id="RHEA:10392"/>
        <dbReference type="ChEBI" id="CHEBI:15378"/>
        <dbReference type="ChEBI" id="CHEBI:16731"/>
        <dbReference type="ChEBI" id="CHEBI:33227"/>
        <dbReference type="ChEBI" id="CHEBI:57783"/>
        <dbReference type="ChEBI" id="CHEBI:58349"/>
        <dbReference type="EC" id="1.1.1.195"/>
    </reaction>
    <physiologicalReaction direction="right-to-left" evidence="6">
        <dbReference type="Rhea" id="RHEA:10394"/>
    </physiologicalReaction>
</comment>
<dbReference type="Gene3D" id="3.90.180.10">
    <property type="entry name" value="Medium-chain alcohol dehydrogenases, catalytic domain"/>
    <property type="match status" value="1"/>
</dbReference>
<dbReference type="CDD" id="cd09272">
    <property type="entry name" value="RNase_HI_RT_Ty1"/>
    <property type="match status" value="1"/>
</dbReference>
<dbReference type="Proteomes" id="UP001054252">
    <property type="component" value="Unassembled WGS sequence"/>
</dbReference>
<dbReference type="EMBL" id="BPVZ01000775">
    <property type="protein sequence ID" value="GKV52602.1"/>
    <property type="molecule type" value="Genomic_DNA"/>
</dbReference>
<keyword evidence="5" id="KW-0521">NADP</keyword>
<sequence>MDAAMRVLRYLKSSPGQGIFLSLTSSLHLSAFCDSDWASCPMTRKSTTCYITMLGNSPISWKTKKQTTVSRSSAEAEYKAMASTVSELLWLKALLQTLGVHPPQPIRLYCDNQAALHIATNPVFHERTKHIELDCHFIRNWIQAGVISPSHVRSRFQIADIFTKALGKEQFQFLLRKKMVGGSCIGGMKETQEMIDFAAKHNITADIEVIPMDYVNTAMERLLKADVKYRFVIDIANTLKSNP</sequence>
<evidence type="ECO:0000256" key="6">
    <source>
        <dbReference type="ARBA" id="ARBA00049332"/>
    </source>
</evidence>
<dbReference type="GO" id="GO:0045551">
    <property type="term" value="F:cinnamyl-alcohol dehydrogenase activity"/>
    <property type="evidence" value="ECO:0007669"/>
    <property type="project" value="UniProtKB-EC"/>
</dbReference>
<evidence type="ECO:0000256" key="1">
    <source>
        <dbReference type="ARBA" id="ARBA00004928"/>
    </source>
</evidence>
<comment type="pathway">
    <text evidence="1">Aromatic compound metabolism; phenylpropanoid biosynthesis.</text>
</comment>
<comment type="subunit">
    <text evidence="2">Homodimer.</text>
</comment>
<gene>
    <name evidence="7" type="ORF">SLEP1_g59178</name>
</gene>
<dbReference type="AlphaFoldDB" id="A0AAV5MW46"/>
<reference evidence="7 8" key="1">
    <citation type="journal article" date="2021" name="Commun. Biol.">
        <title>The genome of Shorea leprosula (Dipterocarpaceae) highlights the ecological relevance of drought in aseasonal tropical rainforests.</title>
        <authorList>
            <person name="Ng K.K.S."/>
            <person name="Kobayashi M.J."/>
            <person name="Fawcett J.A."/>
            <person name="Hatakeyama M."/>
            <person name="Paape T."/>
            <person name="Ng C.H."/>
            <person name="Ang C.C."/>
            <person name="Tnah L.H."/>
            <person name="Lee C.T."/>
            <person name="Nishiyama T."/>
            <person name="Sese J."/>
            <person name="O'Brien M.J."/>
            <person name="Copetti D."/>
            <person name="Mohd Noor M.I."/>
            <person name="Ong R.C."/>
            <person name="Putra M."/>
            <person name="Sireger I.Z."/>
            <person name="Indrioko S."/>
            <person name="Kosugi Y."/>
            <person name="Izuno A."/>
            <person name="Isagi Y."/>
            <person name="Lee S.L."/>
            <person name="Shimizu K.K."/>
        </authorList>
    </citation>
    <scope>NUCLEOTIDE SEQUENCE [LARGE SCALE GENOMIC DNA]</scope>
    <source>
        <strain evidence="7">214</strain>
    </source>
</reference>
<keyword evidence="4" id="KW-0438">Lignin biosynthesis</keyword>
<name>A0AAV5MW46_9ROSI</name>
<dbReference type="InterPro" id="IPR043502">
    <property type="entry name" value="DNA/RNA_pol_sf"/>
</dbReference>
<evidence type="ECO:0000256" key="2">
    <source>
        <dbReference type="ARBA" id="ARBA00011738"/>
    </source>
</evidence>
<protein>
    <recommendedName>
        <fullName evidence="3">cinnamyl-alcohol dehydrogenase</fullName>
        <ecNumber evidence="3">1.1.1.195</ecNumber>
    </recommendedName>
</protein>